<feature type="compositionally biased region" description="Polar residues" evidence="1">
    <location>
        <begin position="543"/>
        <end position="552"/>
    </location>
</feature>
<organism evidence="3 4">
    <name type="scientific">Rotaria sordida</name>
    <dbReference type="NCBI Taxonomy" id="392033"/>
    <lineage>
        <taxon>Eukaryota</taxon>
        <taxon>Metazoa</taxon>
        <taxon>Spiralia</taxon>
        <taxon>Gnathifera</taxon>
        <taxon>Rotifera</taxon>
        <taxon>Eurotatoria</taxon>
        <taxon>Bdelloidea</taxon>
        <taxon>Philodinida</taxon>
        <taxon>Philodinidae</taxon>
        <taxon>Rotaria</taxon>
    </lineage>
</organism>
<gene>
    <name evidence="3" type="ORF">JXQ802_LOCUS38203</name>
    <name evidence="2" type="ORF">PYM288_LOCUS6098</name>
</gene>
<dbReference type="Proteomes" id="UP000663854">
    <property type="component" value="Unassembled WGS sequence"/>
</dbReference>
<reference evidence="3" key="1">
    <citation type="submission" date="2021-02" db="EMBL/GenBank/DDBJ databases">
        <authorList>
            <person name="Nowell W R."/>
        </authorList>
    </citation>
    <scope>NUCLEOTIDE SEQUENCE</scope>
</reference>
<feature type="compositionally biased region" description="Polar residues" evidence="1">
    <location>
        <begin position="706"/>
        <end position="716"/>
    </location>
</feature>
<evidence type="ECO:0000313" key="4">
    <source>
        <dbReference type="Proteomes" id="UP000663870"/>
    </source>
</evidence>
<feature type="region of interest" description="Disordered" evidence="1">
    <location>
        <begin position="145"/>
        <end position="168"/>
    </location>
</feature>
<dbReference type="AlphaFoldDB" id="A0A815QDE9"/>
<protein>
    <submittedName>
        <fullName evidence="3">Uncharacterized protein</fullName>
    </submittedName>
</protein>
<proteinExistence type="predicted"/>
<keyword evidence="4" id="KW-1185">Reference proteome</keyword>
<evidence type="ECO:0000313" key="2">
    <source>
        <dbReference type="EMBL" id="CAF0831305.1"/>
    </source>
</evidence>
<accession>A0A815QDE9</accession>
<dbReference type="EMBL" id="CAJNOH010000066">
    <property type="protein sequence ID" value="CAF0831305.1"/>
    <property type="molecule type" value="Genomic_DNA"/>
</dbReference>
<evidence type="ECO:0000313" key="3">
    <source>
        <dbReference type="EMBL" id="CAF1461635.1"/>
    </source>
</evidence>
<feature type="compositionally biased region" description="Basic and acidic residues" evidence="1">
    <location>
        <begin position="613"/>
        <end position="628"/>
    </location>
</feature>
<name>A0A815QDE9_9BILA</name>
<feature type="region of interest" description="Disordered" evidence="1">
    <location>
        <begin position="309"/>
        <end position="422"/>
    </location>
</feature>
<feature type="compositionally biased region" description="Polar residues" evidence="1">
    <location>
        <begin position="526"/>
        <end position="536"/>
    </location>
</feature>
<feature type="compositionally biased region" description="Polar residues" evidence="1">
    <location>
        <begin position="245"/>
        <end position="256"/>
    </location>
</feature>
<feature type="compositionally biased region" description="Basic and acidic residues" evidence="1">
    <location>
        <begin position="452"/>
        <end position="471"/>
    </location>
</feature>
<feature type="region of interest" description="Disordered" evidence="1">
    <location>
        <begin position="226"/>
        <end position="295"/>
    </location>
</feature>
<sequence>MDGSIPYIQAMSNFDSVYNASPNLVRPSTMYMPMSSPISSPYRNRPISPSLTSSNPIFNLDLYNPNDYHSESIDYPSPSSSVIIHHYPPPVYSPPPPPPPSQSISKLRQINDELSYTLAQCELTNRSQPSPRHHYIHHYPISHETYRSRSPSEQTLPSSSSSSIEEFEPIKKKHNARITYKAHIPRRQKSLSNLDQVLISTSDAYSYNDPMTIDLYPTRDQGFVKNIRNRPNNQSPWPADVSPIRRNSFSQASTYRTPRAPYYGNKPIQPKSRLASGKEERPRSSSVNFRIRPDSAPIPLRQSDIYFSSTAPTWRPNGSIKRPKFIGSHAPPSKLKPPPHEPPWHPASVANKTKPIRAFDPTSKPRAKTPEPVWQPSSKSVTDKPMKYFEPTSKPPPPKPHESVWRPSSKSSTDKPPKYFEPTIKPELIASINRERAPVLPNKKIKTHKKIPSADRALKRRVAKAESKVKSAWDGTTPIKEPKPPIPRPVKKTTTTTTVPRKIQAKAVPSQSVVPDKKIVPEPLTATDTGRSSLNNIPRKPMFQSTPKNQSIADDDEASVENLFENESQISESSKKQVIPHPPPQIEKTPTKLPNTIIPESGGKTQSVIKNDVLVHGDDADSIRDVDNHTPSPRFEINNNDNEEDALNNHSLQSSPIPPKHKASTPKPGNRDDVSVVDDEDAILPHESDNDDTNENVDRSLVMNKSLDNASEATKNVSKKDNIVSPLASPRTPPKANIKTPPRRKESSPSPPSENLDESSHQSPISSKKNARELPSTRSPPPPAATDDVDGFFD</sequence>
<feature type="compositionally biased region" description="Low complexity" evidence="1">
    <location>
        <begin position="492"/>
        <end position="502"/>
    </location>
</feature>
<comment type="caution">
    <text evidence="3">The sequence shown here is derived from an EMBL/GenBank/DDBJ whole genome shotgun (WGS) entry which is preliminary data.</text>
</comment>
<feature type="compositionally biased region" description="Low complexity" evidence="1">
    <location>
        <begin position="148"/>
        <end position="164"/>
    </location>
</feature>
<feature type="region of interest" description="Disordered" evidence="1">
    <location>
        <begin position="439"/>
        <end position="794"/>
    </location>
</feature>
<dbReference type="Proteomes" id="UP000663870">
    <property type="component" value="Unassembled WGS sequence"/>
</dbReference>
<dbReference type="EMBL" id="CAJNOL010002098">
    <property type="protein sequence ID" value="CAF1461635.1"/>
    <property type="molecule type" value="Genomic_DNA"/>
</dbReference>
<evidence type="ECO:0000256" key="1">
    <source>
        <dbReference type="SAM" id="MobiDB-lite"/>
    </source>
</evidence>